<keyword evidence="1" id="KW-0175">Coiled coil</keyword>
<dbReference type="Proteomes" id="UP000289738">
    <property type="component" value="Chromosome A08"/>
</dbReference>
<feature type="region of interest" description="Disordered" evidence="2">
    <location>
        <begin position="271"/>
        <end position="294"/>
    </location>
</feature>
<protein>
    <recommendedName>
        <fullName evidence="5">Transposase, Ptta/En/Spm, plant</fullName>
    </recommendedName>
</protein>
<sequence>MGRNSDFITLMYTSWKAVPLKVKKRIWKYINSKFILPKEGKGWVMTGVREAWKGYKTRIKGKHFERYNNIEDMLKNRPLDIPEVQFQKLIAYWSIPSVKALSRLNSENRKKQQHQHRMGPISFARVRNEMREMNENKEDPSQVDVFVATRTGRKGKELDSGTQAVIDKLKSHQEAGDTSEKAFTAVFGKEQPGRVRCYGRTITKTSLQKEREIAKIKQQHAETISLMKTELHETKDRVQSLEDLVKLLLQQSSLGTNIDEALSLLRAKESTHDINSKQCSNGNDRPSSSTRDPK</sequence>
<dbReference type="Pfam" id="PF03004">
    <property type="entry name" value="Transposase_24"/>
    <property type="match status" value="1"/>
</dbReference>
<reference evidence="3 4" key="1">
    <citation type="submission" date="2019-01" db="EMBL/GenBank/DDBJ databases">
        <title>Sequencing of cultivated peanut Arachis hypogaea provides insights into genome evolution and oil improvement.</title>
        <authorList>
            <person name="Chen X."/>
        </authorList>
    </citation>
    <scope>NUCLEOTIDE SEQUENCE [LARGE SCALE GENOMIC DNA]</scope>
    <source>
        <strain evidence="4">cv. Fuhuasheng</strain>
        <tissue evidence="3">Leaves</tissue>
    </source>
</reference>
<dbReference type="PANTHER" id="PTHR33144">
    <property type="entry name" value="OS10G0409366 PROTEIN-RELATED"/>
    <property type="match status" value="1"/>
</dbReference>
<dbReference type="AlphaFoldDB" id="A0A445BVF2"/>
<dbReference type="STRING" id="3818.A0A445BVF2"/>
<feature type="compositionally biased region" description="Polar residues" evidence="2">
    <location>
        <begin position="276"/>
        <end position="294"/>
    </location>
</feature>
<evidence type="ECO:0000256" key="1">
    <source>
        <dbReference type="SAM" id="Coils"/>
    </source>
</evidence>
<comment type="caution">
    <text evidence="3">The sequence shown here is derived from an EMBL/GenBank/DDBJ whole genome shotgun (WGS) entry which is preliminary data.</text>
</comment>
<keyword evidence="4" id="KW-1185">Reference proteome</keyword>
<gene>
    <name evidence="3" type="ORF">Ahy_A08g039077</name>
</gene>
<dbReference type="EMBL" id="SDMP01000008">
    <property type="protein sequence ID" value="RYR42622.1"/>
    <property type="molecule type" value="Genomic_DNA"/>
</dbReference>
<evidence type="ECO:0000256" key="2">
    <source>
        <dbReference type="SAM" id="MobiDB-lite"/>
    </source>
</evidence>
<evidence type="ECO:0000313" key="3">
    <source>
        <dbReference type="EMBL" id="RYR42622.1"/>
    </source>
</evidence>
<feature type="coiled-coil region" evidence="1">
    <location>
        <begin position="224"/>
        <end position="251"/>
    </location>
</feature>
<organism evidence="3 4">
    <name type="scientific">Arachis hypogaea</name>
    <name type="common">Peanut</name>
    <dbReference type="NCBI Taxonomy" id="3818"/>
    <lineage>
        <taxon>Eukaryota</taxon>
        <taxon>Viridiplantae</taxon>
        <taxon>Streptophyta</taxon>
        <taxon>Embryophyta</taxon>
        <taxon>Tracheophyta</taxon>
        <taxon>Spermatophyta</taxon>
        <taxon>Magnoliopsida</taxon>
        <taxon>eudicotyledons</taxon>
        <taxon>Gunneridae</taxon>
        <taxon>Pentapetalae</taxon>
        <taxon>rosids</taxon>
        <taxon>fabids</taxon>
        <taxon>Fabales</taxon>
        <taxon>Fabaceae</taxon>
        <taxon>Papilionoideae</taxon>
        <taxon>50 kb inversion clade</taxon>
        <taxon>dalbergioids sensu lato</taxon>
        <taxon>Dalbergieae</taxon>
        <taxon>Pterocarpus clade</taxon>
        <taxon>Arachis</taxon>
    </lineage>
</organism>
<dbReference type="InterPro" id="IPR004252">
    <property type="entry name" value="Probable_transposase_24"/>
</dbReference>
<evidence type="ECO:0008006" key="5">
    <source>
        <dbReference type="Google" id="ProtNLM"/>
    </source>
</evidence>
<name>A0A445BVF2_ARAHY</name>
<dbReference type="PANTHER" id="PTHR33144:SF16">
    <property type="entry name" value="OS02G0129000 PROTEIN"/>
    <property type="match status" value="1"/>
</dbReference>
<proteinExistence type="predicted"/>
<evidence type="ECO:0000313" key="4">
    <source>
        <dbReference type="Proteomes" id="UP000289738"/>
    </source>
</evidence>
<accession>A0A445BVF2</accession>